<protein>
    <recommendedName>
        <fullName evidence="3">Reverse transcriptase domain-containing protein</fullName>
    </recommendedName>
</protein>
<sequence>MFANDTLLMGKATIEEAAKFKQILTTYEIWSAQLISAQKSTILFSPNVDRATRKYISDMLGMLKVQFHMVDWASGIYKVLIKSCSANKPRS</sequence>
<comment type="caution">
    <text evidence="1">The sequence shown here is derived from an EMBL/GenBank/DDBJ whole genome shotgun (WGS) entry which is preliminary data.</text>
</comment>
<dbReference type="Proteomes" id="UP001454036">
    <property type="component" value="Unassembled WGS sequence"/>
</dbReference>
<evidence type="ECO:0000313" key="2">
    <source>
        <dbReference type="Proteomes" id="UP001454036"/>
    </source>
</evidence>
<gene>
    <name evidence="1" type="ORF">LIER_43724</name>
</gene>
<evidence type="ECO:0000313" key="1">
    <source>
        <dbReference type="EMBL" id="GAA0165622.1"/>
    </source>
</evidence>
<reference evidence="1 2" key="1">
    <citation type="submission" date="2024-01" db="EMBL/GenBank/DDBJ databases">
        <title>The complete chloroplast genome sequence of Lithospermum erythrorhizon: insights into the phylogenetic relationship among Boraginaceae species and the maternal lineages of purple gromwells.</title>
        <authorList>
            <person name="Okada T."/>
            <person name="Watanabe K."/>
        </authorList>
    </citation>
    <scope>NUCLEOTIDE SEQUENCE [LARGE SCALE GENOMIC DNA]</scope>
</reference>
<proteinExistence type="predicted"/>
<name>A0AAV3QNK7_LITER</name>
<dbReference type="AlphaFoldDB" id="A0AAV3QNK7"/>
<keyword evidence="2" id="KW-1185">Reference proteome</keyword>
<evidence type="ECO:0008006" key="3">
    <source>
        <dbReference type="Google" id="ProtNLM"/>
    </source>
</evidence>
<dbReference type="EMBL" id="BAABME010038040">
    <property type="protein sequence ID" value="GAA0165622.1"/>
    <property type="molecule type" value="Genomic_DNA"/>
</dbReference>
<accession>A0AAV3QNK7</accession>
<organism evidence="1 2">
    <name type="scientific">Lithospermum erythrorhizon</name>
    <name type="common">Purple gromwell</name>
    <name type="synonym">Lithospermum officinale var. erythrorhizon</name>
    <dbReference type="NCBI Taxonomy" id="34254"/>
    <lineage>
        <taxon>Eukaryota</taxon>
        <taxon>Viridiplantae</taxon>
        <taxon>Streptophyta</taxon>
        <taxon>Embryophyta</taxon>
        <taxon>Tracheophyta</taxon>
        <taxon>Spermatophyta</taxon>
        <taxon>Magnoliopsida</taxon>
        <taxon>eudicotyledons</taxon>
        <taxon>Gunneridae</taxon>
        <taxon>Pentapetalae</taxon>
        <taxon>asterids</taxon>
        <taxon>lamiids</taxon>
        <taxon>Boraginales</taxon>
        <taxon>Boraginaceae</taxon>
        <taxon>Boraginoideae</taxon>
        <taxon>Lithospermeae</taxon>
        <taxon>Lithospermum</taxon>
    </lineage>
</organism>